<proteinExistence type="predicted"/>
<dbReference type="EMBL" id="JABBNU010000004">
    <property type="protein sequence ID" value="NMM48271.1"/>
    <property type="molecule type" value="Genomic_DNA"/>
</dbReference>
<evidence type="ECO:0000313" key="4">
    <source>
        <dbReference type="Proteomes" id="UP000559010"/>
    </source>
</evidence>
<name>A0A848IY69_9BACT</name>
<dbReference type="InterPro" id="IPR013099">
    <property type="entry name" value="K_chnl_dom"/>
</dbReference>
<evidence type="ECO:0000259" key="2">
    <source>
        <dbReference type="Pfam" id="PF07885"/>
    </source>
</evidence>
<dbReference type="Gene3D" id="1.10.287.70">
    <property type="match status" value="1"/>
</dbReference>
<keyword evidence="1" id="KW-0472">Membrane</keyword>
<dbReference type="GO" id="GO:0034220">
    <property type="term" value="P:monoatomic ion transmembrane transport"/>
    <property type="evidence" value="ECO:0007669"/>
    <property type="project" value="UniProtKB-KW"/>
</dbReference>
<evidence type="ECO:0000313" key="3">
    <source>
        <dbReference type="EMBL" id="NMM48271.1"/>
    </source>
</evidence>
<comment type="caution">
    <text evidence="3">The sequence shown here is derived from an EMBL/GenBank/DDBJ whole genome shotgun (WGS) entry which is preliminary data.</text>
</comment>
<sequence>MVKRTKINLWVNFLLTAVLFYTIFINNMVHEDYKQKIYGLLYAVIILLCSYVVSFKSIEEGSGKKPWTFIIGVILFANRTLAAFIETSIFFKVIAFVEFLFFFYIVFKLIFIIAAAKKVSSSVIIEAINGYLLLGLSLSLIIAFAYTYDNNSFNFSANQAVLDQGVGSRTGIFLYYGFVTLTTIGYGELIPTSNFGRSIAIFTGVAGQLYLAIILAFLIGKLNSISKD</sequence>
<dbReference type="Pfam" id="PF07885">
    <property type="entry name" value="Ion_trans_2"/>
    <property type="match status" value="1"/>
</dbReference>
<accession>A0A848IY69</accession>
<protein>
    <submittedName>
        <fullName evidence="3">Two pore domain potassium channel family protein</fullName>
    </submittedName>
</protein>
<feature type="transmembrane region" description="Helical" evidence="1">
    <location>
        <begin position="37"/>
        <end position="55"/>
    </location>
</feature>
<keyword evidence="1" id="KW-1133">Transmembrane helix</keyword>
<reference evidence="3 4" key="1">
    <citation type="submission" date="2020-04" db="EMBL/GenBank/DDBJ databases">
        <title>Flammeovirgaceae bacterium KN852 isolated from deep sea.</title>
        <authorList>
            <person name="Zhang D.-C."/>
        </authorList>
    </citation>
    <scope>NUCLEOTIDE SEQUENCE [LARGE SCALE GENOMIC DNA]</scope>
    <source>
        <strain evidence="3 4">KN852</strain>
    </source>
</reference>
<dbReference type="AlphaFoldDB" id="A0A848IY69"/>
<keyword evidence="4" id="KW-1185">Reference proteome</keyword>
<keyword evidence="3" id="KW-0407">Ion channel</keyword>
<feature type="transmembrane region" description="Helical" evidence="1">
    <location>
        <begin position="168"/>
        <end position="187"/>
    </location>
</feature>
<dbReference type="Proteomes" id="UP000559010">
    <property type="component" value="Unassembled WGS sequence"/>
</dbReference>
<keyword evidence="3" id="KW-0813">Transport</keyword>
<feature type="transmembrane region" description="Helical" evidence="1">
    <location>
        <begin position="128"/>
        <end position="148"/>
    </location>
</feature>
<evidence type="ECO:0000256" key="1">
    <source>
        <dbReference type="SAM" id="Phobius"/>
    </source>
</evidence>
<dbReference type="SUPFAM" id="SSF81324">
    <property type="entry name" value="Voltage-gated potassium channels"/>
    <property type="match status" value="1"/>
</dbReference>
<organism evidence="3 4">
    <name type="scientific">Marinigracilibium pacificum</name>
    <dbReference type="NCBI Taxonomy" id="2729599"/>
    <lineage>
        <taxon>Bacteria</taxon>
        <taxon>Pseudomonadati</taxon>
        <taxon>Bacteroidota</taxon>
        <taxon>Cytophagia</taxon>
        <taxon>Cytophagales</taxon>
        <taxon>Flammeovirgaceae</taxon>
        <taxon>Marinigracilibium</taxon>
    </lineage>
</organism>
<feature type="domain" description="Potassium channel" evidence="2">
    <location>
        <begin position="151"/>
        <end position="219"/>
    </location>
</feature>
<feature type="transmembrane region" description="Helical" evidence="1">
    <location>
        <begin position="7"/>
        <end position="25"/>
    </location>
</feature>
<feature type="transmembrane region" description="Helical" evidence="1">
    <location>
        <begin position="199"/>
        <end position="219"/>
    </location>
</feature>
<keyword evidence="3" id="KW-0406">Ion transport</keyword>
<gene>
    <name evidence="3" type="ORF">HH304_07660</name>
</gene>
<feature type="transmembrane region" description="Helical" evidence="1">
    <location>
        <begin position="91"/>
        <end position="116"/>
    </location>
</feature>
<dbReference type="RefSeq" id="WP_169679826.1">
    <property type="nucleotide sequence ID" value="NZ_JABBNU010000004.1"/>
</dbReference>
<keyword evidence="1" id="KW-0812">Transmembrane</keyword>
<feature type="transmembrane region" description="Helical" evidence="1">
    <location>
        <begin position="67"/>
        <end position="85"/>
    </location>
</feature>